<dbReference type="InterPro" id="IPR008144">
    <property type="entry name" value="Guanylate_kin-like_dom"/>
</dbReference>
<organism evidence="11 12">
    <name type="scientific">Reticulibacter mediterranei</name>
    <dbReference type="NCBI Taxonomy" id="2778369"/>
    <lineage>
        <taxon>Bacteria</taxon>
        <taxon>Bacillati</taxon>
        <taxon>Chloroflexota</taxon>
        <taxon>Ktedonobacteria</taxon>
        <taxon>Ktedonobacterales</taxon>
        <taxon>Reticulibacteraceae</taxon>
        <taxon>Reticulibacter</taxon>
    </lineage>
</organism>
<dbReference type="Proteomes" id="UP000597444">
    <property type="component" value="Unassembled WGS sequence"/>
</dbReference>
<evidence type="ECO:0000256" key="4">
    <source>
        <dbReference type="ARBA" id="ARBA00022679"/>
    </source>
</evidence>
<dbReference type="GO" id="GO:0005524">
    <property type="term" value="F:ATP binding"/>
    <property type="evidence" value="ECO:0007669"/>
    <property type="project" value="UniProtKB-KW"/>
</dbReference>
<dbReference type="PANTHER" id="PTHR23117">
    <property type="entry name" value="GUANYLATE KINASE-RELATED"/>
    <property type="match status" value="1"/>
</dbReference>
<keyword evidence="6 11" id="KW-0418">Kinase</keyword>
<dbReference type="FunFam" id="3.30.63.10:FF:000002">
    <property type="entry name" value="Guanylate kinase 1"/>
    <property type="match status" value="1"/>
</dbReference>
<dbReference type="AlphaFoldDB" id="A0A8J3N1J1"/>
<dbReference type="InterPro" id="IPR008145">
    <property type="entry name" value="GK/Ca_channel_bsu"/>
</dbReference>
<protein>
    <recommendedName>
        <fullName evidence="3">Guanylate kinase</fullName>
        <ecNumber evidence="2">2.7.4.8</ecNumber>
    </recommendedName>
    <alternativeName>
        <fullName evidence="8">GMP kinase</fullName>
    </alternativeName>
</protein>
<accession>A0A8J3N1J1</accession>
<keyword evidence="5" id="KW-0547">Nucleotide-binding</keyword>
<dbReference type="EMBL" id="BNJK01000001">
    <property type="protein sequence ID" value="GHO91352.1"/>
    <property type="molecule type" value="Genomic_DNA"/>
</dbReference>
<evidence type="ECO:0000259" key="10">
    <source>
        <dbReference type="PROSITE" id="PS50052"/>
    </source>
</evidence>
<dbReference type="Pfam" id="PF00625">
    <property type="entry name" value="Guanylate_kin"/>
    <property type="match status" value="1"/>
</dbReference>
<evidence type="ECO:0000256" key="8">
    <source>
        <dbReference type="ARBA" id="ARBA00030128"/>
    </source>
</evidence>
<reference evidence="11" key="1">
    <citation type="submission" date="2020-10" db="EMBL/GenBank/DDBJ databases">
        <title>Taxonomic study of unclassified bacteria belonging to the class Ktedonobacteria.</title>
        <authorList>
            <person name="Yabe S."/>
            <person name="Wang C.M."/>
            <person name="Zheng Y."/>
            <person name="Sakai Y."/>
            <person name="Cavaletti L."/>
            <person name="Monciardini P."/>
            <person name="Donadio S."/>
        </authorList>
    </citation>
    <scope>NUCLEOTIDE SEQUENCE</scope>
    <source>
        <strain evidence="11">ID150040</strain>
    </source>
</reference>
<proteinExistence type="inferred from homology"/>
<dbReference type="SMART" id="SM00072">
    <property type="entry name" value="GuKc"/>
    <property type="match status" value="1"/>
</dbReference>
<keyword evidence="12" id="KW-1185">Reference proteome</keyword>
<sequence length="221" mass="24981">MRIETEQTVAQQSNNVSTSSTHSQLKQGLLFVLSAPSGAGKDTVINTLKEQGMDFHVVSSITTRAPRPGESEGNPYHFVDVETFERMVANNELLEHALVHDNWYGQPMQQIRENLPLGRDVLLKIDVQGGATVRQKVPGAIFIFLVPGSIEELTSRLINRDTETDSERQLRLKNAQYELAQQDYYDYVVENRQGHLAEAVEKVRSIIIAEHCRLHPRYVSL</sequence>
<keyword evidence="4" id="KW-0808">Transferase</keyword>
<dbReference type="RefSeq" id="WP_220202251.1">
    <property type="nucleotide sequence ID" value="NZ_BNJK01000001.1"/>
</dbReference>
<evidence type="ECO:0000256" key="6">
    <source>
        <dbReference type="ARBA" id="ARBA00022777"/>
    </source>
</evidence>
<dbReference type="CDD" id="cd00071">
    <property type="entry name" value="GMPK"/>
    <property type="match status" value="1"/>
</dbReference>
<comment type="similarity">
    <text evidence="1">Belongs to the guanylate kinase family.</text>
</comment>
<name>A0A8J3N1J1_9CHLR</name>
<dbReference type="PANTHER" id="PTHR23117:SF13">
    <property type="entry name" value="GUANYLATE KINASE"/>
    <property type="match status" value="1"/>
</dbReference>
<evidence type="ECO:0000313" key="12">
    <source>
        <dbReference type="Proteomes" id="UP000597444"/>
    </source>
</evidence>
<evidence type="ECO:0000256" key="3">
    <source>
        <dbReference type="ARBA" id="ARBA00016296"/>
    </source>
</evidence>
<evidence type="ECO:0000256" key="2">
    <source>
        <dbReference type="ARBA" id="ARBA00012961"/>
    </source>
</evidence>
<dbReference type="Gene3D" id="3.40.50.300">
    <property type="entry name" value="P-loop containing nucleotide triphosphate hydrolases"/>
    <property type="match status" value="2"/>
</dbReference>
<dbReference type="InterPro" id="IPR027417">
    <property type="entry name" value="P-loop_NTPase"/>
</dbReference>
<dbReference type="GO" id="GO:0004385">
    <property type="term" value="F:GMP kinase activity"/>
    <property type="evidence" value="ECO:0007669"/>
    <property type="project" value="UniProtKB-EC"/>
</dbReference>
<dbReference type="PROSITE" id="PS00856">
    <property type="entry name" value="GUANYLATE_KINASE_1"/>
    <property type="match status" value="1"/>
</dbReference>
<evidence type="ECO:0000256" key="1">
    <source>
        <dbReference type="ARBA" id="ARBA00005790"/>
    </source>
</evidence>
<dbReference type="PROSITE" id="PS50052">
    <property type="entry name" value="GUANYLATE_KINASE_2"/>
    <property type="match status" value="1"/>
</dbReference>
<feature type="region of interest" description="Disordered" evidence="9">
    <location>
        <begin position="1"/>
        <end position="21"/>
    </location>
</feature>
<feature type="domain" description="Guanylate kinase-like" evidence="10">
    <location>
        <begin position="28"/>
        <end position="208"/>
    </location>
</feature>
<dbReference type="NCBIfam" id="TIGR03263">
    <property type="entry name" value="guanyl_kin"/>
    <property type="match status" value="1"/>
</dbReference>
<dbReference type="GO" id="GO:0005829">
    <property type="term" value="C:cytosol"/>
    <property type="evidence" value="ECO:0007669"/>
    <property type="project" value="TreeGrafter"/>
</dbReference>
<dbReference type="EC" id="2.7.4.8" evidence="2"/>
<dbReference type="SUPFAM" id="SSF52540">
    <property type="entry name" value="P-loop containing nucleoside triphosphate hydrolases"/>
    <property type="match status" value="1"/>
</dbReference>
<gene>
    <name evidence="11" type="primary">gmk</name>
    <name evidence="11" type="ORF">KSF_014000</name>
</gene>
<dbReference type="InterPro" id="IPR017665">
    <property type="entry name" value="Guanylate_kinase"/>
</dbReference>
<comment type="caution">
    <text evidence="11">The sequence shown here is derived from an EMBL/GenBank/DDBJ whole genome shotgun (WGS) entry which is preliminary data.</text>
</comment>
<keyword evidence="7" id="KW-0067">ATP-binding</keyword>
<dbReference type="Gene3D" id="3.30.63.10">
    <property type="entry name" value="Guanylate Kinase phosphate binding domain"/>
    <property type="match status" value="1"/>
</dbReference>
<evidence type="ECO:0000256" key="7">
    <source>
        <dbReference type="ARBA" id="ARBA00022840"/>
    </source>
</evidence>
<evidence type="ECO:0000256" key="9">
    <source>
        <dbReference type="SAM" id="MobiDB-lite"/>
    </source>
</evidence>
<evidence type="ECO:0000256" key="5">
    <source>
        <dbReference type="ARBA" id="ARBA00022741"/>
    </source>
</evidence>
<evidence type="ECO:0000313" key="11">
    <source>
        <dbReference type="EMBL" id="GHO91352.1"/>
    </source>
</evidence>
<dbReference type="InterPro" id="IPR020590">
    <property type="entry name" value="Guanylate_kinase_CS"/>
</dbReference>